<dbReference type="Proteomes" id="UP001195483">
    <property type="component" value="Unassembled WGS sequence"/>
</dbReference>
<dbReference type="AlphaFoldDB" id="A0AAE0RV18"/>
<reference evidence="1" key="1">
    <citation type="journal article" date="2021" name="Genome Biol. Evol.">
        <title>A High-Quality Reference Genome for a Parasitic Bivalve with Doubly Uniparental Inheritance (Bivalvia: Unionida).</title>
        <authorList>
            <person name="Smith C.H."/>
        </authorList>
    </citation>
    <scope>NUCLEOTIDE SEQUENCE</scope>
    <source>
        <strain evidence="1">CHS0354</strain>
    </source>
</reference>
<proteinExistence type="predicted"/>
<dbReference type="EMBL" id="JAEAOA010002200">
    <property type="protein sequence ID" value="KAK3580039.1"/>
    <property type="molecule type" value="Genomic_DNA"/>
</dbReference>
<gene>
    <name evidence="1" type="ORF">CHS0354_037626</name>
</gene>
<evidence type="ECO:0000313" key="2">
    <source>
        <dbReference type="Proteomes" id="UP001195483"/>
    </source>
</evidence>
<name>A0AAE0RV18_9BIVA</name>
<keyword evidence="2" id="KW-1185">Reference proteome</keyword>
<reference evidence="1" key="2">
    <citation type="journal article" date="2021" name="Genome Biol. Evol.">
        <title>Developing a high-quality reference genome for a parasitic bivalve with doubly uniparental inheritance (Bivalvia: Unionida).</title>
        <authorList>
            <person name="Smith C.H."/>
        </authorList>
    </citation>
    <scope>NUCLEOTIDE SEQUENCE</scope>
    <source>
        <strain evidence="1">CHS0354</strain>
        <tissue evidence="1">Mantle</tissue>
    </source>
</reference>
<feature type="non-terminal residue" evidence="1">
    <location>
        <position position="1"/>
    </location>
</feature>
<comment type="caution">
    <text evidence="1">The sequence shown here is derived from an EMBL/GenBank/DDBJ whole genome shotgun (WGS) entry which is preliminary data.</text>
</comment>
<sequence>DELDDVMMVWNTHRIRASKNNTSSDRPLILHLLPEMKNVEDHLSDVSANEIEVSRMKYDQETIYPCEEELFELCCLHMEETTGINRKLLPRQETYTCT</sequence>
<reference evidence="1" key="3">
    <citation type="submission" date="2023-05" db="EMBL/GenBank/DDBJ databases">
        <authorList>
            <person name="Smith C.H."/>
        </authorList>
    </citation>
    <scope>NUCLEOTIDE SEQUENCE</scope>
    <source>
        <strain evidence="1">CHS0354</strain>
        <tissue evidence="1">Mantle</tissue>
    </source>
</reference>
<protein>
    <submittedName>
        <fullName evidence="1">Uncharacterized protein</fullName>
    </submittedName>
</protein>
<organism evidence="1 2">
    <name type="scientific">Potamilus streckersoni</name>
    <dbReference type="NCBI Taxonomy" id="2493646"/>
    <lineage>
        <taxon>Eukaryota</taxon>
        <taxon>Metazoa</taxon>
        <taxon>Spiralia</taxon>
        <taxon>Lophotrochozoa</taxon>
        <taxon>Mollusca</taxon>
        <taxon>Bivalvia</taxon>
        <taxon>Autobranchia</taxon>
        <taxon>Heteroconchia</taxon>
        <taxon>Palaeoheterodonta</taxon>
        <taxon>Unionida</taxon>
        <taxon>Unionoidea</taxon>
        <taxon>Unionidae</taxon>
        <taxon>Ambleminae</taxon>
        <taxon>Lampsilini</taxon>
        <taxon>Potamilus</taxon>
    </lineage>
</organism>
<accession>A0AAE0RV18</accession>
<evidence type="ECO:0000313" key="1">
    <source>
        <dbReference type="EMBL" id="KAK3580039.1"/>
    </source>
</evidence>